<keyword evidence="6" id="KW-0282">Flagellum</keyword>
<evidence type="ECO:0000256" key="2">
    <source>
        <dbReference type="ARBA" id="ARBA00005709"/>
    </source>
</evidence>
<sequence length="304" mass="33855">MRITQSMMNSSMMTNLQANYSRLDRSQEQLMTNKRINRPSDDSVGVANALRYRGEISHTDQFQENTQDADSWLKFNDTVMTETINILQTISEKTIQGATDTAPADARKAIAKEVEQLYNQLVSIGNSQYKGKYVFNGEKVDQQPFPTDPANKNYILDQGSIKYQVGAGIYADVNSLGSNVFGDFSSSVGVYTDTSNIFKVIDNLKNALNSDNTTNIQTSIAGIQTCIDRVLTAQSDVGAKQNRLEFTSSRLDDLSLNYTDLQSKVEDIDMPKVITDVKTAESIYQASLDTMARVIRPSLLDFLK</sequence>
<dbReference type="PANTHER" id="PTHR42792">
    <property type="entry name" value="FLAGELLIN"/>
    <property type="match status" value="1"/>
</dbReference>
<evidence type="ECO:0000313" key="6">
    <source>
        <dbReference type="EMBL" id="MBP1965799.1"/>
    </source>
</evidence>
<dbReference type="InterPro" id="IPR001492">
    <property type="entry name" value="Flagellin"/>
</dbReference>
<proteinExistence type="inferred from homology"/>
<dbReference type="InterPro" id="IPR001029">
    <property type="entry name" value="Flagellin_N"/>
</dbReference>
<keyword evidence="7" id="KW-1185">Reference proteome</keyword>
<name>A0ABS4I6Q5_9BACL</name>
<evidence type="ECO:0000259" key="4">
    <source>
        <dbReference type="Pfam" id="PF00669"/>
    </source>
</evidence>
<organism evidence="6 7">
    <name type="scientific">Paenibacillus aceris</name>
    <dbReference type="NCBI Taxonomy" id="869555"/>
    <lineage>
        <taxon>Bacteria</taxon>
        <taxon>Bacillati</taxon>
        <taxon>Bacillota</taxon>
        <taxon>Bacilli</taxon>
        <taxon>Bacillales</taxon>
        <taxon>Paenibacillaceae</taxon>
        <taxon>Paenibacillus</taxon>
    </lineage>
</organism>
<dbReference type="NCBIfam" id="TIGR02550">
    <property type="entry name" value="flagell_flgL"/>
    <property type="match status" value="1"/>
</dbReference>
<keyword evidence="6" id="KW-0969">Cilium</keyword>
<comment type="caution">
    <text evidence="6">The sequence shown here is derived from an EMBL/GenBank/DDBJ whole genome shotgun (WGS) entry which is preliminary data.</text>
</comment>
<dbReference type="InterPro" id="IPR046358">
    <property type="entry name" value="Flagellin_C"/>
</dbReference>
<evidence type="ECO:0000259" key="5">
    <source>
        <dbReference type="Pfam" id="PF00700"/>
    </source>
</evidence>
<evidence type="ECO:0000256" key="3">
    <source>
        <dbReference type="ARBA" id="ARBA00023143"/>
    </source>
</evidence>
<keyword evidence="6" id="KW-0966">Cell projection</keyword>
<accession>A0ABS4I6Q5</accession>
<evidence type="ECO:0000313" key="7">
    <source>
        <dbReference type="Proteomes" id="UP001519344"/>
    </source>
</evidence>
<dbReference type="Gene3D" id="1.20.1330.10">
    <property type="entry name" value="f41 fragment of flagellin, N-terminal domain"/>
    <property type="match status" value="1"/>
</dbReference>
<feature type="domain" description="Flagellin N-terminal" evidence="4">
    <location>
        <begin position="4"/>
        <end position="138"/>
    </location>
</feature>
<gene>
    <name evidence="6" type="ORF">J2Z65_005044</name>
</gene>
<evidence type="ECO:0000256" key="1">
    <source>
        <dbReference type="ARBA" id="ARBA00004365"/>
    </source>
</evidence>
<dbReference type="PANTHER" id="PTHR42792:SF1">
    <property type="entry name" value="FLAGELLAR HOOK-ASSOCIATED PROTEIN 3"/>
    <property type="match status" value="1"/>
</dbReference>
<keyword evidence="3" id="KW-0975">Bacterial flagellum</keyword>
<dbReference type="Pfam" id="PF00669">
    <property type="entry name" value="Flagellin_N"/>
    <property type="match status" value="1"/>
</dbReference>
<dbReference type="InterPro" id="IPR013384">
    <property type="entry name" value="Flagell_FlgL"/>
</dbReference>
<reference evidence="6 7" key="1">
    <citation type="submission" date="2021-03" db="EMBL/GenBank/DDBJ databases">
        <title>Genomic Encyclopedia of Type Strains, Phase IV (KMG-IV): sequencing the most valuable type-strain genomes for metagenomic binning, comparative biology and taxonomic classification.</title>
        <authorList>
            <person name="Goeker M."/>
        </authorList>
    </citation>
    <scope>NUCLEOTIDE SEQUENCE [LARGE SCALE GENOMIC DNA]</scope>
    <source>
        <strain evidence="6 7">DSM 24950</strain>
    </source>
</reference>
<dbReference type="EMBL" id="JAGGKV010000016">
    <property type="protein sequence ID" value="MBP1965799.1"/>
    <property type="molecule type" value="Genomic_DNA"/>
</dbReference>
<dbReference type="SUPFAM" id="SSF64518">
    <property type="entry name" value="Phase 1 flagellin"/>
    <property type="match status" value="1"/>
</dbReference>
<dbReference type="Pfam" id="PF00700">
    <property type="entry name" value="Flagellin_C"/>
    <property type="match status" value="1"/>
</dbReference>
<dbReference type="RefSeq" id="WP_167055165.1">
    <property type="nucleotide sequence ID" value="NZ_JAAOZR010000009.1"/>
</dbReference>
<comment type="subcellular location">
    <subcellularLocation>
        <location evidence="1">Bacterial flagellum</location>
    </subcellularLocation>
</comment>
<feature type="domain" description="Flagellin C-terminal" evidence="5">
    <location>
        <begin position="221"/>
        <end position="303"/>
    </location>
</feature>
<comment type="similarity">
    <text evidence="2">Belongs to the bacterial flagellin family.</text>
</comment>
<dbReference type="Proteomes" id="UP001519344">
    <property type="component" value="Unassembled WGS sequence"/>
</dbReference>
<protein>
    <submittedName>
        <fullName evidence="6">Flagellar hook-associated protein 3 FlgL</fullName>
    </submittedName>
</protein>